<dbReference type="Proteomes" id="UP001558613">
    <property type="component" value="Unassembled WGS sequence"/>
</dbReference>
<keyword evidence="2" id="KW-1185">Reference proteome</keyword>
<dbReference type="EMBL" id="JAYMGO010000003">
    <property type="protein sequence ID" value="KAL1278811.1"/>
    <property type="molecule type" value="Genomic_DNA"/>
</dbReference>
<evidence type="ECO:0000313" key="1">
    <source>
        <dbReference type="EMBL" id="KAL1278811.1"/>
    </source>
</evidence>
<gene>
    <name evidence="1" type="ORF">QQF64_025484</name>
</gene>
<accession>A0ABR3NQB9</accession>
<proteinExistence type="predicted"/>
<comment type="caution">
    <text evidence="1">The sequence shown here is derived from an EMBL/GenBank/DDBJ whole genome shotgun (WGS) entry which is preliminary data.</text>
</comment>
<reference evidence="1 2" key="1">
    <citation type="submission" date="2023-09" db="EMBL/GenBank/DDBJ databases">
        <authorList>
            <person name="Wang M."/>
        </authorList>
    </citation>
    <scope>NUCLEOTIDE SEQUENCE [LARGE SCALE GENOMIC DNA]</scope>
    <source>
        <strain evidence="1">GT-2023</strain>
        <tissue evidence="1">Liver</tissue>
    </source>
</reference>
<name>A0ABR3NQB9_9TELE</name>
<sequence length="103" mass="11108">MISRERRGWVINYTGIATSAQDLCLSLALLQIDFSSSAQSVTGIGLKMDIRSEPRLSRVWQCVVLVRRGRPKVRGCAGGTCASGLSGFISYLPACVLPCCQAE</sequence>
<protein>
    <submittedName>
        <fullName evidence="1">Uncharacterized protein</fullName>
    </submittedName>
</protein>
<evidence type="ECO:0000313" key="2">
    <source>
        <dbReference type="Proteomes" id="UP001558613"/>
    </source>
</evidence>
<organism evidence="1 2">
    <name type="scientific">Cirrhinus molitorella</name>
    <name type="common">mud carp</name>
    <dbReference type="NCBI Taxonomy" id="172907"/>
    <lineage>
        <taxon>Eukaryota</taxon>
        <taxon>Metazoa</taxon>
        <taxon>Chordata</taxon>
        <taxon>Craniata</taxon>
        <taxon>Vertebrata</taxon>
        <taxon>Euteleostomi</taxon>
        <taxon>Actinopterygii</taxon>
        <taxon>Neopterygii</taxon>
        <taxon>Teleostei</taxon>
        <taxon>Ostariophysi</taxon>
        <taxon>Cypriniformes</taxon>
        <taxon>Cyprinidae</taxon>
        <taxon>Labeoninae</taxon>
        <taxon>Labeonini</taxon>
        <taxon>Cirrhinus</taxon>
    </lineage>
</organism>